<dbReference type="EMBL" id="PNIE01000003">
    <property type="protein sequence ID" value="PMP64626.1"/>
    <property type="molecule type" value="Genomic_DNA"/>
</dbReference>
<accession>A0A2N7PLG2</accession>
<dbReference type="Gene3D" id="3.40.50.170">
    <property type="entry name" value="Formyl transferase, N-terminal domain"/>
    <property type="match status" value="1"/>
</dbReference>
<evidence type="ECO:0000256" key="4">
    <source>
        <dbReference type="ARBA" id="ARBA00022755"/>
    </source>
</evidence>
<gene>
    <name evidence="10" type="ORF">C0197_00100</name>
</gene>
<dbReference type="InterPro" id="IPR002376">
    <property type="entry name" value="Formyl_transf_N"/>
</dbReference>
<dbReference type="InterPro" id="IPR001555">
    <property type="entry name" value="GART_AS"/>
</dbReference>
<dbReference type="PANTHER" id="PTHR43369:SF2">
    <property type="entry name" value="PHOSPHORIBOSYLGLYCINAMIDE FORMYLTRANSFERASE"/>
    <property type="match status" value="1"/>
</dbReference>
<dbReference type="GO" id="GO:0004644">
    <property type="term" value="F:phosphoribosylglycinamide formyltransferase activity"/>
    <property type="evidence" value="ECO:0007669"/>
    <property type="project" value="UniProtKB-EC"/>
</dbReference>
<evidence type="ECO:0000256" key="8">
    <source>
        <dbReference type="ARBA" id="ARBA00047664"/>
    </source>
</evidence>
<name>A0A2N7PLG2_9BACT</name>
<dbReference type="Pfam" id="PF00551">
    <property type="entry name" value="Formyl_trans_N"/>
    <property type="match status" value="1"/>
</dbReference>
<dbReference type="SUPFAM" id="SSF53328">
    <property type="entry name" value="Formyltransferase"/>
    <property type="match status" value="1"/>
</dbReference>
<proteinExistence type="inferred from homology"/>
<comment type="caution">
    <text evidence="10">The sequence shown here is derived from an EMBL/GenBank/DDBJ whole genome shotgun (WGS) entry which is preliminary data.</text>
</comment>
<evidence type="ECO:0000313" key="10">
    <source>
        <dbReference type="EMBL" id="PMP64626.1"/>
    </source>
</evidence>
<dbReference type="GO" id="GO:0005737">
    <property type="term" value="C:cytoplasm"/>
    <property type="evidence" value="ECO:0007669"/>
    <property type="project" value="TreeGrafter"/>
</dbReference>
<organism evidence="10 11">
    <name type="scientific">Caldimicrobium thiodismutans</name>
    <dbReference type="NCBI Taxonomy" id="1653476"/>
    <lineage>
        <taxon>Bacteria</taxon>
        <taxon>Pseudomonadati</taxon>
        <taxon>Thermodesulfobacteriota</taxon>
        <taxon>Thermodesulfobacteria</taxon>
        <taxon>Thermodesulfobacteriales</taxon>
        <taxon>Thermodesulfobacteriaceae</taxon>
        <taxon>Caldimicrobium</taxon>
    </lineage>
</organism>
<evidence type="ECO:0000256" key="6">
    <source>
        <dbReference type="ARBA" id="ARBA00041324"/>
    </source>
</evidence>
<evidence type="ECO:0000256" key="7">
    <source>
        <dbReference type="ARBA" id="ARBA00041682"/>
    </source>
</evidence>
<comment type="catalytic activity">
    <reaction evidence="8">
        <text>N(1)-(5-phospho-beta-D-ribosyl)glycinamide + (6R)-10-formyltetrahydrofolate = N(2)-formyl-N(1)-(5-phospho-beta-D-ribosyl)glycinamide + (6S)-5,6,7,8-tetrahydrofolate + H(+)</text>
        <dbReference type="Rhea" id="RHEA:15053"/>
        <dbReference type="ChEBI" id="CHEBI:15378"/>
        <dbReference type="ChEBI" id="CHEBI:57453"/>
        <dbReference type="ChEBI" id="CHEBI:143788"/>
        <dbReference type="ChEBI" id="CHEBI:147286"/>
        <dbReference type="ChEBI" id="CHEBI:195366"/>
        <dbReference type="EC" id="2.1.2.2"/>
    </reaction>
</comment>
<comment type="similarity">
    <text evidence="5">Belongs to the GART family.</text>
</comment>
<feature type="domain" description="Formyl transferase N-terminal" evidence="9">
    <location>
        <begin position="88"/>
        <end position="181"/>
    </location>
</feature>
<dbReference type="GO" id="GO:0006189">
    <property type="term" value="P:'de novo' IMP biosynthetic process"/>
    <property type="evidence" value="ECO:0007669"/>
    <property type="project" value="TreeGrafter"/>
</dbReference>
<keyword evidence="3 10" id="KW-0808">Transferase</keyword>
<evidence type="ECO:0000313" key="11">
    <source>
        <dbReference type="Proteomes" id="UP000235731"/>
    </source>
</evidence>
<dbReference type="PANTHER" id="PTHR43369">
    <property type="entry name" value="PHOSPHORIBOSYLGLYCINAMIDE FORMYLTRANSFERASE"/>
    <property type="match status" value="1"/>
</dbReference>
<evidence type="ECO:0000259" key="9">
    <source>
        <dbReference type="Pfam" id="PF00551"/>
    </source>
</evidence>
<evidence type="ECO:0000256" key="3">
    <source>
        <dbReference type="ARBA" id="ARBA00022679"/>
    </source>
</evidence>
<dbReference type="EC" id="2.1.2.2" evidence="2"/>
<dbReference type="AlphaFoldDB" id="A0A2N7PLG2"/>
<evidence type="ECO:0000256" key="1">
    <source>
        <dbReference type="ARBA" id="ARBA00005054"/>
    </source>
</evidence>
<protein>
    <recommendedName>
        <fullName evidence="2">phosphoribosylglycinamide formyltransferase 1</fullName>
        <ecNumber evidence="2">2.1.2.2</ecNumber>
    </recommendedName>
    <alternativeName>
        <fullName evidence="7">5'-phosphoribosylglycinamide transformylase</fullName>
    </alternativeName>
    <alternativeName>
        <fullName evidence="6">GAR transformylase</fullName>
    </alternativeName>
</protein>
<keyword evidence="4" id="KW-0658">Purine biosynthesis</keyword>
<evidence type="ECO:0000256" key="5">
    <source>
        <dbReference type="ARBA" id="ARBA00038440"/>
    </source>
</evidence>
<dbReference type="PROSITE" id="PS00373">
    <property type="entry name" value="GART"/>
    <property type="match status" value="1"/>
</dbReference>
<evidence type="ECO:0000256" key="2">
    <source>
        <dbReference type="ARBA" id="ARBA00012254"/>
    </source>
</evidence>
<reference evidence="10 11" key="1">
    <citation type="submission" date="2018-01" db="EMBL/GenBank/DDBJ databases">
        <title>Metagenomic assembled genomes from two thermal pools in the Uzon Caldera, Kamchatka, Russia.</title>
        <authorList>
            <person name="Wilkins L."/>
            <person name="Ettinger C."/>
        </authorList>
    </citation>
    <scope>NUCLEOTIDE SEQUENCE [LARGE SCALE GENOMIC DNA]</scope>
    <source>
        <strain evidence="10">ZAV-15</strain>
    </source>
</reference>
<comment type="pathway">
    <text evidence="1">Purine metabolism; IMP biosynthesis via de novo pathway; N(2)-formyl-N(1)-(5-phospho-D-ribosyl)glycinamide from N(1)-(5-phospho-D-ribosyl)glycinamide (10-formyl THF route): step 1/1.</text>
</comment>
<dbReference type="InterPro" id="IPR036477">
    <property type="entry name" value="Formyl_transf_N_sf"/>
</dbReference>
<dbReference type="Proteomes" id="UP000235731">
    <property type="component" value="Unassembled WGS sequence"/>
</dbReference>
<sequence>MAFKRVGWFTTARDEAALNLLKIVYQEIKRGFLNLKISYVFVSRDPDEAEVTKRFIETASKEMGLKVITLSALKYEPELRKKDLELWRKLYHQEILKYLPEEVDFGMLAGYMWVVSEDFCEKIPLLNLHPALPGGPKGTWQEVIWQLISARACETGVMIHKATKELDEGPPLTFVKFSIRTEEFMPLWEETENILLKYHLKGLKEKEGEKNRLFLKIREEGVKRELPLIVLTLKAFSEDSISFNKEDLPLDLTNQVENYLKRGYFKLD</sequence>